<name>A0A1G8H7H4_9FIRM</name>
<evidence type="ECO:0000313" key="2">
    <source>
        <dbReference type="EMBL" id="SDI02509.1"/>
    </source>
</evidence>
<dbReference type="AlphaFoldDB" id="A0A1G8H7H4"/>
<dbReference type="Proteomes" id="UP000198656">
    <property type="component" value="Unassembled WGS sequence"/>
</dbReference>
<feature type="chain" id="PRO_5011643875" evidence="1">
    <location>
        <begin position="29"/>
        <end position="167"/>
    </location>
</feature>
<sequence>MIMKRTGVFLLSSLVAVLCLSSSVFVYAGNYPVAERKALVKQLEADFDAEHEKLLKSDLPLTEKEILESASAGDKLKEKGIAAQKLKKEIEAVEGSTVRSKEEILKDVELGIIVIGESVEVLAKRDSNRSKVNSEKLIQLKQLKEDLMSGTISPQDADKKIVDIKAK</sequence>
<gene>
    <name evidence="2" type="ORF">SAMN05443529_12478</name>
</gene>
<protein>
    <submittedName>
        <fullName evidence="2">Uncharacterized protein</fullName>
    </submittedName>
</protein>
<evidence type="ECO:0000256" key="1">
    <source>
        <dbReference type="SAM" id="SignalP"/>
    </source>
</evidence>
<organism evidence="2 3">
    <name type="scientific">Desulfosporosinus hippei DSM 8344</name>
    <dbReference type="NCBI Taxonomy" id="1121419"/>
    <lineage>
        <taxon>Bacteria</taxon>
        <taxon>Bacillati</taxon>
        <taxon>Bacillota</taxon>
        <taxon>Clostridia</taxon>
        <taxon>Eubacteriales</taxon>
        <taxon>Desulfitobacteriaceae</taxon>
        <taxon>Desulfosporosinus</taxon>
    </lineage>
</organism>
<accession>A0A1G8H7H4</accession>
<evidence type="ECO:0000313" key="3">
    <source>
        <dbReference type="Proteomes" id="UP000198656"/>
    </source>
</evidence>
<reference evidence="3" key="1">
    <citation type="submission" date="2016-10" db="EMBL/GenBank/DDBJ databases">
        <authorList>
            <person name="Varghese N."/>
            <person name="Submissions S."/>
        </authorList>
    </citation>
    <scope>NUCLEOTIDE SEQUENCE [LARGE SCALE GENOMIC DNA]</scope>
    <source>
        <strain evidence="3">DSM 8344</strain>
    </source>
</reference>
<proteinExistence type="predicted"/>
<keyword evidence="3" id="KW-1185">Reference proteome</keyword>
<dbReference type="EMBL" id="FNCP01000024">
    <property type="protein sequence ID" value="SDI02509.1"/>
    <property type="molecule type" value="Genomic_DNA"/>
</dbReference>
<keyword evidence="1" id="KW-0732">Signal</keyword>
<feature type="signal peptide" evidence="1">
    <location>
        <begin position="1"/>
        <end position="28"/>
    </location>
</feature>